<evidence type="ECO:0000313" key="1">
    <source>
        <dbReference type="EMBL" id="MFC5465904.1"/>
    </source>
</evidence>
<dbReference type="EMBL" id="JBHSMC010000020">
    <property type="protein sequence ID" value="MFC5465904.1"/>
    <property type="molecule type" value="Genomic_DNA"/>
</dbReference>
<protein>
    <recommendedName>
        <fullName evidence="3">ABC transporter substrate-binding protein</fullName>
    </recommendedName>
</protein>
<proteinExistence type="predicted"/>
<evidence type="ECO:0008006" key="3">
    <source>
        <dbReference type="Google" id="ProtNLM"/>
    </source>
</evidence>
<keyword evidence="2" id="KW-1185">Reference proteome</keyword>
<dbReference type="Proteomes" id="UP001596147">
    <property type="component" value="Unassembled WGS sequence"/>
</dbReference>
<name>A0ABW0LJ21_9BACI</name>
<dbReference type="InterPro" id="IPR050490">
    <property type="entry name" value="Bact_solute-bd_prot1"/>
</dbReference>
<gene>
    <name evidence="1" type="ORF">ACFPM4_14320</name>
</gene>
<dbReference type="PANTHER" id="PTHR43649">
    <property type="entry name" value="ARABINOSE-BINDING PROTEIN-RELATED"/>
    <property type="match status" value="1"/>
</dbReference>
<accession>A0ABW0LJ21</accession>
<evidence type="ECO:0000313" key="2">
    <source>
        <dbReference type="Proteomes" id="UP001596147"/>
    </source>
</evidence>
<dbReference type="Gene3D" id="3.40.190.10">
    <property type="entry name" value="Periplasmic binding protein-like II"/>
    <property type="match status" value="2"/>
</dbReference>
<reference evidence="2" key="1">
    <citation type="journal article" date="2019" name="Int. J. Syst. Evol. Microbiol.">
        <title>The Global Catalogue of Microorganisms (GCM) 10K type strain sequencing project: providing services to taxonomists for standard genome sequencing and annotation.</title>
        <authorList>
            <consortium name="The Broad Institute Genomics Platform"/>
            <consortium name="The Broad Institute Genome Sequencing Center for Infectious Disease"/>
            <person name="Wu L."/>
            <person name="Ma J."/>
        </authorList>
    </citation>
    <scope>NUCLEOTIDE SEQUENCE [LARGE SCALE GENOMIC DNA]</scope>
    <source>
        <strain evidence="2">CGMCC 1.12237</strain>
    </source>
</reference>
<comment type="caution">
    <text evidence="1">The sequence shown here is derived from an EMBL/GenBank/DDBJ whole genome shotgun (WGS) entry which is preliminary data.</text>
</comment>
<dbReference type="PANTHER" id="PTHR43649:SF12">
    <property type="entry name" value="DIACETYLCHITOBIOSE BINDING PROTEIN DASA"/>
    <property type="match status" value="1"/>
</dbReference>
<dbReference type="PROSITE" id="PS51257">
    <property type="entry name" value="PROKAR_LIPOPROTEIN"/>
    <property type="match status" value="1"/>
</dbReference>
<dbReference type="SUPFAM" id="SSF53850">
    <property type="entry name" value="Periplasmic binding protein-like II"/>
    <property type="match status" value="1"/>
</dbReference>
<organism evidence="1 2">
    <name type="scientific">Lederbergia graminis</name>
    <dbReference type="NCBI Taxonomy" id="735518"/>
    <lineage>
        <taxon>Bacteria</taxon>
        <taxon>Bacillati</taxon>
        <taxon>Bacillota</taxon>
        <taxon>Bacilli</taxon>
        <taxon>Bacillales</taxon>
        <taxon>Bacillaceae</taxon>
        <taxon>Lederbergia</taxon>
    </lineage>
</organism>
<dbReference type="RefSeq" id="WP_382353013.1">
    <property type="nucleotide sequence ID" value="NZ_JBHSMC010000020.1"/>
</dbReference>
<sequence>MKKIVWLLLTVIVVGVLSGCLGQKDDASSSSGDTIRWFVDSEWYSKQWDEKNVALDKLITEETGLRIEFISGNAEKLGAMIASKDIPDVVTVWNIAPQRKVLENSGLVAPLDELIKEHAPNFDVPQSVIDWYSNEDGHLYGLPNYFYAEEQLESTENLPTHTSIVARKDFMEQLGIEPEDFSTKAGTIAALKKVKDAKLKYNGFDVIPAYYDLTNIMQFFGAPLEDKEGNYQEKIRTPEALESLLFLNELYREGLLPQDSLTLTEQQKEEKVNAGSVFSFTNSLITYEGLAAQDPKALYVAVGPIKGDAGNKMYFDPSPISGWTLTMIGENSKKKAEIIKLLEFLSTEEMVLNAQFGAKGYAWEPDEDGRVVYKEDYQKELEKDPTQARMKSGADSLPWLINWIYVMRASPEPKTPYDIAIAEKDAYFEQFSFYSLAFEATNTQGGTEEGSIQTKIDDYRSQMTAKMVMAKSSDEVKSLYDEMLEQEDKLGYDKLYEYKNKAFKEAKEKLGLEFAWPGNQ</sequence>